<evidence type="ECO:0000313" key="4">
    <source>
        <dbReference type="EMBL" id="NWC31914.1"/>
    </source>
</evidence>
<comment type="caution">
    <text evidence="4">The sequence shown here is derived from an EMBL/GenBank/DDBJ whole genome shotgun (WGS) entry which is preliminary data.</text>
</comment>
<dbReference type="AlphaFoldDB" id="A0A7Y7Y8S1"/>
<keyword evidence="2" id="KW-0413">Isomerase</keyword>
<feature type="domain" description="Chorismate mutase" evidence="3">
    <location>
        <begin position="10"/>
        <end position="101"/>
    </location>
</feature>
<dbReference type="EC" id="5.4.99.5" evidence="1"/>
<gene>
    <name evidence="4" type="ORF">HX876_05905</name>
</gene>
<dbReference type="SUPFAM" id="SSF48600">
    <property type="entry name" value="Chorismate mutase II"/>
    <property type="match status" value="1"/>
</dbReference>
<dbReference type="PROSITE" id="PS51168">
    <property type="entry name" value="CHORISMATE_MUT_2"/>
    <property type="match status" value="1"/>
</dbReference>
<dbReference type="EMBL" id="JACAQD010000006">
    <property type="protein sequence ID" value="NWC31914.1"/>
    <property type="molecule type" value="Genomic_DNA"/>
</dbReference>
<dbReference type="GO" id="GO:0004106">
    <property type="term" value="F:chorismate mutase activity"/>
    <property type="evidence" value="ECO:0007669"/>
    <property type="project" value="UniProtKB-EC"/>
</dbReference>
<dbReference type="InterPro" id="IPR002701">
    <property type="entry name" value="CM_II_prokaryot"/>
</dbReference>
<dbReference type="Gene3D" id="1.20.59.10">
    <property type="entry name" value="Chorismate mutase"/>
    <property type="match status" value="1"/>
</dbReference>
<reference evidence="4 5" key="1">
    <citation type="submission" date="2020-04" db="EMBL/GenBank/DDBJ databases">
        <title>Molecular characterization of pseudomonads from Agaricus bisporus reveal novel blotch 2 pathogens in Western Europe.</title>
        <authorList>
            <person name="Taparia T."/>
            <person name="Krijger M."/>
            <person name="Haynes E."/>
            <person name="Elpinstone J.G."/>
            <person name="Noble R."/>
            <person name="Van Der Wolf J."/>
        </authorList>
    </citation>
    <scope>NUCLEOTIDE SEQUENCE [LARGE SCALE GENOMIC DNA]</scope>
    <source>
        <strain evidence="4 5">IPO3737</strain>
    </source>
</reference>
<evidence type="ECO:0000256" key="2">
    <source>
        <dbReference type="ARBA" id="ARBA00023235"/>
    </source>
</evidence>
<sequence length="111" mass="12855">MSMNAERNAASAERDLQPCRQQLDRINQSLVDLLAQRMDVCRTIAGIKHVSGIPMMQPHRITSTLDQVMALSRSRQLRPEYLERVFELIIKETCDEELRIMDALDQSRVEE</sequence>
<accession>A0A7Y7Y8S1</accession>
<dbReference type="InterPro" id="IPR051331">
    <property type="entry name" value="Chorismate_mutase-related"/>
</dbReference>
<name>A0A7Y7Y8S1_9PSED</name>
<proteinExistence type="predicted"/>
<dbReference type="Pfam" id="PF01817">
    <property type="entry name" value="CM_2"/>
    <property type="match status" value="1"/>
</dbReference>
<dbReference type="PANTHER" id="PTHR38041:SF1">
    <property type="entry name" value="CHORISMATE MUTASE"/>
    <property type="match status" value="1"/>
</dbReference>
<dbReference type="PANTHER" id="PTHR38041">
    <property type="entry name" value="CHORISMATE MUTASE"/>
    <property type="match status" value="1"/>
</dbReference>
<dbReference type="InterPro" id="IPR036979">
    <property type="entry name" value="CM_dom_sf"/>
</dbReference>
<dbReference type="GO" id="GO:0009697">
    <property type="term" value="P:salicylic acid biosynthetic process"/>
    <property type="evidence" value="ECO:0007669"/>
    <property type="project" value="TreeGrafter"/>
</dbReference>
<protein>
    <recommendedName>
        <fullName evidence="1">chorismate mutase</fullName>
        <ecNumber evidence="1">5.4.99.5</ecNumber>
    </recommendedName>
</protein>
<evidence type="ECO:0000256" key="1">
    <source>
        <dbReference type="ARBA" id="ARBA00012404"/>
    </source>
</evidence>
<dbReference type="InterPro" id="IPR036263">
    <property type="entry name" value="Chorismate_II_sf"/>
</dbReference>
<evidence type="ECO:0000313" key="5">
    <source>
        <dbReference type="Proteomes" id="UP000520592"/>
    </source>
</evidence>
<dbReference type="Proteomes" id="UP000520592">
    <property type="component" value="Unassembled WGS sequence"/>
</dbReference>
<dbReference type="GO" id="GO:0046417">
    <property type="term" value="P:chorismate metabolic process"/>
    <property type="evidence" value="ECO:0007669"/>
    <property type="project" value="InterPro"/>
</dbReference>
<organism evidence="4 5">
    <name type="scientific">Pseudomonas gingeri</name>
    <dbReference type="NCBI Taxonomy" id="117681"/>
    <lineage>
        <taxon>Bacteria</taxon>
        <taxon>Pseudomonadati</taxon>
        <taxon>Pseudomonadota</taxon>
        <taxon>Gammaproteobacteria</taxon>
        <taxon>Pseudomonadales</taxon>
        <taxon>Pseudomonadaceae</taxon>
        <taxon>Pseudomonas</taxon>
    </lineage>
</organism>
<evidence type="ECO:0000259" key="3">
    <source>
        <dbReference type="PROSITE" id="PS51168"/>
    </source>
</evidence>
<dbReference type="SMART" id="SM00830">
    <property type="entry name" value="CM_2"/>
    <property type="match status" value="1"/>
</dbReference>